<keyword evidence="2" id="KW-1185">Reference proteome</keyword>
<proteinExistence type="predicted"/>
<gene>
    <name evidence="1" type="ORF">SAMCFNEI73_pC1509</name>
</gene>
<accession>A0A1L3LYX5</accession>
<keyword evidence="1" id="KW-0614">Plasmid</keyword>
<evidence type="ECO:0000313" key="2">
    <source>
        <dbReference type="Proteomes" id="UP000182306"/>
    </source>
</evidence>
<sequence>MQSDDEWAAFVRENASRISHACGTCKWALTRKPWSILAFA</sequence>
<evidence type="ECO:0000313" key="1">
    <source>
        <dbReference type="EMBL" id="APG95213.1"/>
    </source>
</evidence>
<dbReference type="EMBL" id="CP013110">
    <property type="protein sequence ID" value="APG95213.1"/>
    <property type="molecule type" value="Genomic_DNA"/>
</dbReference>
<reference evidence="1 2" key="1">
    <citation type="submission" date="2015-10" db="EMBL/GenBank/DDBJ databases">
        <title>Genomic differences between typical nodule nitrogen-fixing rhizobial strains and those coming from bean seeds.</title>
        <authorList>
            <person name="Peralta H."/>
            <person name="Aguilar-Vera A."/>
            <person name="Diaz R."/>
            <person name="Mora Y."/>
            <person name="Martinez-Batallar G."/>
            <person name="Salazar E."/>
            <person name="Vargas-Lagunas C."/>
            <person name="Encarnacion S."/>
            <person name="Girard L."/>
            <person name="Mora J."/>
        </authorList>
    </citation>
    <scope>NUCLEOTIDE SEQUENCE [LARGE SCALE GENOMIC DNA]</scope>
    <source>
        <strain evidence="1 2">CFNEI 73</strain>
        <plasmid evidence="1 2">C</plasmid>
    </source>
</reference>
<organism evidence="1 2">
    <name type="scientific">Sinorhizobium americanum</name>
    <dbReference type="NCBI Taxonomy" id="194963"/>
    <lineage>
        <taxon>Bacteria</taxon>
        <taxon>Pseudomonadati</taxon>
        <taxon>Pseudomonadota</taxon>
        <taxon>Alphaproteobacteria</taxon>
        <taxon>Hyphomicrobiales</taxon>
        <taxon>Rhizobiaceae</taxon>
        <taxon>Sinorhizobium/Ensifer group</taxon>
        <taxon>Sinorhizobium</taxon>
    </lineage>
</organism>
<dbReference type="AlphaFoldDB" id="A0A1L3LYX5"/>
<geneLocation type="plasmid" evidence="1 2">
    <name>C</name>
</geneLocation>
<dbReference type="Proteomes" id="UP000182306">
    <property type="component" value="Plasmid C"/>
</dbReference>
<dbReference type="KEGG" id="same:SAMCFNEI73_pC1509"/>
<name>A0A1L3LYX5_9HYPH</name>
<protein>
    <submittedName>
        <fullName evidence="1">Uncharacterized protein</fullName>
    </submittedName>
</protein>